<name>A0A165GR35_9APHY</name>
<dbReference type="AlphaFoldDB" id="A0A165GR35"/>
<feature type="domain" description="Ribonuclease H1 N-terminal" evidence="2">
    <location>
        <begin position="8"/>
        <end position="47"/>
    </location>
</feature>
<reference evidence="3 4" key="1">
    <citation type="journal article" date="2016" name="Mol. Biol. Evol.">
        <title>Comparative Genomics of Early-Diverging Mushroom-Forming Fungi Provides Insights into the Origins of Lignocellulose Decay Capabilities.</title>
        <authorList>
            <person name="Nagy L.G."/>
            <person name="Riley R."/>
            <person name="Tritt A."/>
            <person name="Adam C."/>
            <person name="Daum C."/>
            <person name="Floudas D."/>
            <person name="Sun H."/>
            <person name="Yadav J.S."/>
            <person name="Pangilinan J."/>
            <person name="Larsson K.H."/>
            <person name="Matsuura K."/>
            <person name="Barry K."/>
            <person name="Labutti K."/>
            <person name="Kuo R."/>
            <person name="Ohm R.A."/>
            <person name="Bhattacharya S.S."/>
            <person name="Shirouzu T."/>
            <person name="Yoshinaga Y."/>
            <person name="Martin F.M."/>
            <person name="Grigoriev I.V."/>
            <person name="Hibbett D.S."/>
        </authorList>
    </citation>
    <scope>NUCLEOTIDE SEQUENCE [LARGE SCALE GENOMIC DNA]</scope>
    <source>
        <strain evidence="3 4">93-53</strain>
    </source>
</reference>
<dbReference type="Proteomes" id="UP000076871">
    <property type="component" value="Unassembled WGS sequence"/>
</dbReference>
<feature type="compositionally biased region" description="Low complexity" evidence="1">
    <location>
        <begin position="268"/>
        <end position="284"/>
    </location>
</feature>
<sequence>MGRTKVAYVVFRGTRPGVYSTWEECNFYTSEIPGNCYKGYATRAEAARQWANALAGGRIKTLQRPTDSPVPPSPLHMNSPPSPRARRSSRQHSPREIRVQLATASAARPASASGSDTRRAATQARQRTPSPLLITGDRATPQSAARSSASSPDRSGYVSSGVSQYGTPATSPVPTPPSSPDTGVSVILPDEPPSPYQGSSDVSSPADSTVRSLEVTRFQVQSPVGKSETTANDSPATEITQIEPFFSSLSIGGSAADTPAPRPSPIHRPSTTSSRSGSAGSTPRQRGSRTLKKEYSSSSVQTEPETRMFSSKSSARTTPAGSSSATRALARSQSERQSASPASRAPVVASPSSPSTIVRSYSEETYDAPGNTVQASGSGSRRGQRSAEVTPSLSPLGLALSQPMHASNMVIDAASDPRSPISRRTAVPAR</sequence>
<dbReference type="OrthoDB" id="3254429at2759"/>
<feature type="region of interest" description="Disordered" evidence="1">
    <location>
        <begin position="57"/>
        <end position="430"/>
    </location>
</feature>
<dbReference type="GeneID" id="63829046"/>
<feature type="compositionally biased region" description="Low complexity" evidence="1">
    <location>
        <begin position="143"/>
        <end position="170"/>
    </location>
</feature>
<dbReference type="InterPro" id="IPR011320">
    <property type="entry name" value="RNase_H1_N"/>
</dbReference>
<dbReference type="InterPro" id="IPR009027">
    <property type="entry name" value="Ribosomal_bL9/RNase_H1_N"/>
</dbReference>
<feature type="compositionally biased region" description="Low complexity" evidence="1">
    <location>
        <begin position="327"/>
        <end position="355"/>
    </location>
</feature>
<feature type="compositionally biased region" description="Polar residues" evidence="1">
    <location>
        <begin position="218"/>
        <end position="240"/>
    </location>
</feature>
<dbReference type="EMBL" id="KV427608">
    <property type="protein sequence ID" value="KZT10689.1"/>
    <property type="molecule type" value="Genomic_DNA"/>
</dbReference>
<evidence type="ECO:0000259" key="2">
    <source>
        <dbReference type="Pfam" id="PF01693"/>
    </source>
</evidence>
<dbReference type="Gene3D" id="3.40.970.10">
    <property type="entry name" value="Ribonuclease H1, N-terminal domain"/>
    <property type="match status" value="1"/>
</dbReference>
<organism evidence="3 4">
    <name type="scientific">Laetiporus sulphureus 93-53</name>
    <dbReference type="NCBI Taxonomy" id="1314785"/>
    <lineage>
        <taxon>Eukaryota</taxon>
        <taxon>Fungi</taxon>
        <taxon>Dikarya</taxon>
        <taxon>Basidiomycota</taxon>
        <taxon>Agaricomycotina</taxon>
        <taxon>Agaricomycetes</taxon>
        <taxon>Polyporales</taxon>
        <taxon>Laetiporus</taxon>
    </lineage>
</organism>
<keyword evidence="4" id="KW-1185">Reference proteome</keyword>
<dbReference type="InterPro" id="IPR037056">
    <property type="entry name" value="RNase_H1_N_sf"/>
</dbReference>
<dbReference type="RefSeq" id="XP_040768429.1">
    <property type="nucleotide sequence ID" value="XM_040912018.1"/>
</dbReference>
<accession>A0A165GR35</accession>
<dbReference type="STRING" id="1314785.A0A165GR35"/>
<proteinExistence type="predicted"/>
<gene>
    <name evidence="3" type="ORF">LAESUDRAFT_755378</name>
</gene>
<feature type="compositionally biased region" description="Polar residues" evidence="1">
    <location>
        <begin position="196"/>
        <end position="211"/>
    </location>
</feature>
<evidence type="ECO:0000313" key="4">
    <source>
        <dbReference type="Proteomes" id="UP000076871"/>
    </source>
</evidence>
<dbReference type="InParanoid" id="A0A165GR35"/>
<dbReference type="Pfam" id="PF01693">
    <property type="entry name" value="Cauli_VI"/>
    <property type="match status" value="1"/>
</dbReference>
<feature type="compositionally biased region" description="Low complexity" evidence="1">
    <location>
        <begin position="102"/>
        <end position="128"/>
    </location>
</feature>
<protein>
    <recommendedName>
        <fullName evidence="2">Ribonuclease H1 N-terminal domain-containing protein</fullName>
    </recommendedName>
</protein>
<evidence type="ECO:0000313" key="3">
    <source>
        <dbReference type="EMBL" id="KZT10689.1"/>
    </source>
</evidence>
<evidence type="ECO:0000256" key="1">
    <source>
        <dbReference type="SAM" id="MobiDB-lite"/>
    </source>
</evidence>
<feature type="compositionally biased region" description="Polar residues" evidence="1">
    <location>
        <begin position="296"/>
        <end position="326"/>
    </location>
</feature>
<dbReference type="SUPFAM" id="SSF55658">
    <property type="entry name" value="L9 N-domain-like"/>
    <property type="match status" value="1"/>
</dbReference>